<feature type="transmembrane region" description="Helical" evidence="1">
    <location>
        <begin position="22"/>
        <end position="45"/>
    </location>
</feature>
<feature type="transmembrane region" description="Helical" evidence="1">
    <location>
        <begin position="311"/>
        <end position="330"/>
    </location>
</feature>
<dbReference type="Proteomes" id="UP001139157">
    <property type="component" value="Unassembled WGS sequence"/>
</dbReference>
<gene>
    <name evidence="2" type="ORF">NDR86_28365</name>
</gene>
<feature type="transmembrane region" description="Helical" evidence="1">
    <location>
        <begin position="385"/>
        <end position="402"/>
    </location>
</feature>
<feature type="transmembrane region" description="Helical" evidence="1">
    <location>
        <begin position="285"/>
        <end position="305"/>
    </location>
</feature>
<dbReference type="AlphaFoldDB" id="A0A9X2EE87"/>
<feature type="transmembrane region" description="Helical" evidence="1">
    <location>
        <begin position="180"/>
        <end position="199"/>
    </location>
</feature>
<name>A0A9X2EE87_9NOCA</name>
<reference evidence="2" key="1">
    <citation type="submission" date="2022-06" db="EMBL/GenBank/DDBJ databases">
        <title>Novel species in genus nocardia.</title>
        <authorList>
            <person name="Li F."/>
        </authorList>
    </citation>
    <scope>NUCLEOTIDE SEQUENCE</scope>
    <source>
        <strain evidence="2">CDC141</strain>
    </source>
</reference>
<feature type="transmembrane region" description="Helical" evidence="1">
    <location>
        <begin position="52"/>
        <end position="71"/>
    </location>
</feature>
<feature type="transmembrane region" description="Helical" evidence="1">
    <location>
        <begin position="261"/>
        <end position="278"/>
    </location>
</feature>
<keyword evidence="1" id="KW-0472">Membrane</keyword>
<feature type="transmembrane region" description="Helical" evidence="1">
    <location>
        <begin position="151"/>
        <end position="168"/>
    </location>
</feature>
<dbReference type="EMBL" id="JAMRXG010000014">
    <property type="protein sequence ID" value="MCM6777408.1"/>
    <property type="molecule type" value="Genomic_DNA"/>
</dbReference>
<evidence type="ECO:0000256" key="1">
    <source>
        <dbReference type="SAM" id="Phobius"/>
    </source>
</evidence>
<protein>
    <submittedName>
        <fullName evidence="2">Uncharacterized protein</fullName>
    </submittedName>
</protein>
<organism evidence="2 3">
    <name type="scientific">Nocardia pulmonis</name>
    <dbReference type="NCBI Taxonomy" id="2951408"/>
    <lineage>
        <taxon>Bacteria</taxon>
        <taxon>Bacillati</taxon>
        <taxon>Actinomycetota</taxon>
        <taxon>Actinomycetes</taxon>
        <taxon>Mycobacteriales</taxon>
        <taxon>Nocardiaceae</taxon>
        <taxon>Nocardia</taxon>
    </lineage>
</organism>
<feature type="transmembrane region" description="Helical" evidence="1">
    <location>
        <begin position="83"/>
        <end position="104"/>
    </location>
</feature>
<proteinExistence type="predicted"/>
<accession>A0A9X2EE87</accession>
<keyword evidence="1" id="KW-0812">Transmembrane</keyword>
<feature type="transmembrane region" description="Helical" evidence="1">
    <location>
        <begin position="211"/>
        <end position="232"/>
    </location>
</feature>
<keyword evidence="1" id="KW-1133">Transmembrane helix</keyword>
<sequence length="420" mass="43395">MSLMLPINFAWSSESSALQLDLMAYTLPRSIAAGVIIALVVAVFATTVNHGLAAWGAALFGIVIMYVNHVAGQHAGPVTSLSTLNYVDSIAAGILFGGIATAVLHGRPQVFGWTLGALSSVVIGTAVPAPHGEAHSTGLGTVYSPTGDTPPLWLIVVTMIVVAVGTVLNRHRSGIERRSFELPMAPILAGTLFVGVTLFGTEWLAHHGDNLVDIGTAALATVVAGMIAAMLLPRRDGTLVLLTIALSGVGATLLPSAVPTWTAIPLIAVVAGGILLGFRRPAPMAALAAFAATAVLGALTAGGAASPVRTAAFSIVLAALSGYCFSSAAPRYNPTRVLGMAIVFVPSVVVALRDHPSRNDYGTVTVENGHWYYTQTPTPDSPTPYWTAFAITIACVIGLIALRRWRAPTIPGTRGKAAES</sequence>
<feature type="transmembrane region" description="Helical" evidence="1">
    <location>
        <begin position="239"/>
        <end position="255"/>
    </location>
</feature>
<feature type="transmembrane region" description="Helical" evidence="1">
    <location>
        <begin position="111"/>
        <end position="131"/>
    </location>
</feature>
<dbReference type="RefSeq" id="WP_251916479.1">
    <property type="nucleotide sequence ID" value="NZ_JAMRXG010000014.1"/>
</dbReference>
<keyword evidence="3" id="KW-1185">Reference proteome</keyword>
<evidence type="ECO:0000313" key="3">
    <source>
        <dbReference type="Proteomes" id="UP001139157"/>
    </source>
</evidence>
<feature type="transmembrane region" description="Helical" evidence="1">
    <location>
        <begin position="337"/>
        <end position="353"/>
    </location>
</feature>
<evidence type="ECO:0000313" key="2">
    <source>
        <dbReference type="EMBL" id="MCM6777408.1"/>
    </source>
</evidence>
<comment type="caution">
    <text evidence="2">The sequence shown here is derived from an EMBL/GenBank/DDBJ whole genome shotgun (WGS) entry which is preliminary data.</text>
</comment>